<dbReference type="PROSITE" id="PS00065">
    <property type="entry name" value="D_2_HYDROXYACID_DH_1"/>
    <property type="match status" value="1"/>
</dbReference>
<dbReference type="SUPFAM" id="SSF51735">
    <property type="entry name" value="NAD(P)-binding Rossmann-fold domains"/>
    <property type="match status" value="1"/>
</dbReference>
<keyword evidence="2 4" id="KW-0560">Oxidoreductase</keyword>
<dbReference type="InterPro" id="IPR050418">
    <property type="entry name" value="D-iso_2-hydroxyacid_DH_PdxB"/>
</dbReference>
<dbReference type="Pfam" id="PF02826">
    <property type="entry name" value="2-Hacid_dh_C"/>
    <property type="match status" value="1"/>
</dbReference>
<organism evidence="7 8">
    <name type="scientific">Brevibacillus reuszeri</name>
    <dbReference type="NCBI Taxonomy" id="54915"/>
    <lineage>
        <taxon>Bacteria</taxon>
        <taxon>Bacillati</taxon>
        <taxon>Bacillota</taxon>
        <taxon>Bacilli</taxon>
        <taxon>Bacillales</taxon>
        <taxon>Paenibacillaceae</taxon>
        <taxon>Brevibacillus</taxon>
    </lineage>
</organism>
<dbReference type="Pfam" id="PF00389">
    <property type="entry name" value="2-Hacid_dh"/>
    <property type="match status" value="1"/>
</dbReference>
<dbReference type="EMBL" id="BJON01000018">
    <property type="protein sequence ID" value="GED70819.1"/>
    <property type="molecule type" value="Genomic_DNA"/>
</dbReference>
<evidence type="ECO:0000256" key="2">
    <source>
        <dbReference type="ARBA" id="ARBA00023002"/>
    </source>
</evidence>
<evidence type="ECO:0000313" key="7">
    <source>
        <dbReference type="EMBL" id="GED70819.1"/>
    </source>
</evidence>
<evidence type="ECO:0000256" key="4">
    <source>
        <dbReference type="RuleBase" id="RU003719"/>
    </source>
</evidence>
<dbReference type="RefSeq" id="WP_084766084.1">
    <property type="nucleotide sequence ID" value="NZ_BJON01000018.1"/>
</dbReference>
<evidence type="ECO:0000256" key="1">
    <source>
        <dbReference type="ARBA" id="ARBA00005854"/>
    </source>
</evidence>
<comment type="caution">
    <text evidence="7">The sequence shown here is derived from an EMBL/GenBank/DDBJ whole genome shotgun (WGS) entry which is preliminary data.</text>
</comment>
<dbReference type="PANTHER" id="PTHR43761">
    <property type="entry name" value="D-ISOMER SPECIFIC 2-HYDROXYACID DEHYDROGENASE FAMILY PROTEIN (AFU_ORTHOLOGUE AFUA_1G13630)"/>
    <property type="match status" value="1"/>
</dbReference>
<evidence type="ECO:0000256" key="3">
    <source>
        <dbReference type="ARBA" id="ARBA00023027"/>
    </source>
</evidence>
<dbReference type="InterPro" id="IPR006140">
    <property type="entry name" value="D-isomer_DH_NAD-bd"/>
</dbReference>
<name>A0ABQ0TSN1_9BACL</name>
<feature type="domain" description="D-isomer specific 2-hydroxyacid dehydrogenase catalytic" evidence="5">
    <location>
        <begin position="21"/>
        <end position="317"/>
    </location>
</feature>
<keyword evidence="8" id="KW-1185">Reference proteome</keyword>
<evidence type="ECO:0000259" key="6">
    <source>
        <dbReference type="Pfam" id="PF02826"/>
    </source>
</evidence>
<sequence length="319" mass="35070">MSSIMIGITDCDHPSVEIEQTVIRNASAQMVHHDCKTEEDVILHCADADGLLNQYAPLTRNVLSKLPRCKVIVRYGVGVNNVDVQAATDHGIQICNVPDYGVDEVSDHALALMYTLTRKTLLLGNAIRNGDWDFSISRPILRLRGQTVGVVGLGRIGSAFAQKAHGAGFKVIGFDRREAGGESLPFVERVTFEDLLERSDMISIHCPLTEDTHNLFGTKELQAMKSTAYLINTARGSIIDEAALAQALSEGWIAGAALDVMEFEPPKSDNPLLKHENCIITPHVAWYSEQAFDELKRKAAEEAIRVLSGEKPHYPVNQL</sequence>
<dbReference type="Gene3D" id="3.40.50.720">
    <property type="entry name" value="NAD(P)-binding Rossmann-like Domain"/>
    <property type="match status" value="2"/>
</dbReference>
<dbReference type="InterPro" id="IPR029752">
    <property type="entry name" value="D-isomer_DH_CS1"/>
</dbReference>
<dbReference type="InterPro" id="IPR036291">
    <property type="entry name" value="NAD(P)-bd_dom_sf"/>
</dbReference>
<dbReference type="InterPro" id="IPR029753">
    <property type="entry name" value="D-isomer_DH_CS"/>
</dbReference>
<gene>
    <name evidence="7" type="ORF">BRE01_45210</name>
</gene>
<dbReference type="CDD" id="cd05299">
    <property type="entry name" value="CtBP_dh"/>
    <property type="match status" value="1"/>
</dbReference>
<evidence type="ECO:0000313" key="8">
    <source>
        <dbReference type="Proteomes" id="UP000319578"/>
    </source>
</evidence>
<dbReference type="PANTHER" id="PTHR43761:SF1">
    <property type="entry name" value="D-ISOMER SPECIFIC 2-HYDROXYACID DEHYDROGENASE CATALYTIC DOMAIN-CONTAINING PROTEIN-RELATED"/>
    <property type="match status" value="1"/>
</dbReference>
<accession>A0ABQ0TSN1</accession>
<comment type="similarity">
    <text evidence="1 4">Belongs to the D-isomer specific 2-hydroxyacid dehydrogenase family.</text>
</comment>
<protein>
    <submittedName>
        <fullName evidence="7">Dehydrogenase</fullName>
    </submittedName>
</protein>
<dbReference type="Proteomes" id="UP000319578">
    <property type="component" value="Unassembled WGS sequence"/>
</dbReference>
<evidence type="ECO:0000259" key="5">
    <source>
        <dbReference type="Pfam" id="PF00389"/>
    </source>
</evidence>
<keyword evidence="3" id="KW-0520">NAD</keyword>
<dbReference type="InterPro" id="IPR043322">
    <property type="entry name" value="CtBP"/>
</dbReference>
<reference evidence="7 8" key="1">
    <citation type="submission" date="2019-06" db="EMBL/GenBank/DDBJ databases">
        <title>Whole genome shotgun sequence of Brevibacillus reuszeri NBRC 15719.</title>
        <authorList>
            <person name="Hosoyama A."/>
            <person name="Uohara A."/>
            <person name="Ohji S."/>
            <person name="Ichikawa N."/>
        </authorList>
    </citation>
    <scope>NUCLEOTIDE SEQUENCE [LARGE SCALE GENOMIC DNA]</scope>
    <source>
        <strain evidence="7 8">NBRC 15719</strain>
    </source>
</reference>
<dbReference type="InterPro" id="IPR006139">
    <property type="entry name" value="D-isomer_2_OHA_DH_cat_dom"/>
</dbReference>
<feature type="domain" description="D-isomer specific 2-hydroxyacid dehydrogenase NAD-binding" evidence="6">
    <location>
        <begin position="110"/>
        <end position="285"/>
    </location>
</feature>
<dbReference type="SUPFAM" id="SSF52283">
    <property type="entry name" value="Formate/glycerate dehydrogenase catalytic domain-like"/>
    <property type="match status" value="1"/>
</dbReference>
<dbReference type="PROSITE" id="PS00671">
    <property type="entry name" value="D_2_HYDROXYACID_DH_3"/>
    <property type="match status" value="1"/>
</dbReference>
<proteinExistence type="inferred from homology"/>